<name>A0AAN9XGH2_PSOTE</name>
<evidence type="ECO:0000313" key="2">
    <source>
        <dbReference type="Proteomes" id="UP001386955"/>
    </source>
</evidence>
<sequence length="154" mass="17741">MPMGECIITLQDVTLLLGQRIDEILVIGTVKCKDWEDEGKALLGKQFDHTKLRGNNLTANIDVHTTDRTPEEYVIQTWAFLLRPYKEHLGRLSLELMASSQLWRMAQPILQKPLQDDRVYDLTLRCKDGTNWIVKHAALLLHGMIDVNTCIKWT</sequence>
<dbReference type="EMBL" id="JAYMYS010000005">
    <property type="protein sequence ID" value="KAK7391300.1"/>
    <property type="molecule type" value="Genomic_DNA"/>
</dbReference>
<reference evidence="1 2" key="1">
    <citation type="submission" date="2024-01" db="EMBL/GenBank/DDBJ databases">
        <title>The genomes of 5 underutilized Papilionoideae crops provide insights into root nodulation and disease resistanc.</title>
        <authorList>
            <person name="Jiang F."/>
        </authorList>
    </citation>
    <scope>NUCLEOTIDE SEQUENCE [LARGE SCALE GENOMIC DNA]</scope>
    <source>
        <strain evidence="1">DUOXIRENSHENG_FW03</strain>
        <tissue evidence="1">Leaves</tissue>
    </source>
</reference>
<organism evidence="1 2">
    <name type="scientific">Psophocarpus tetragonolobus</name>
    <name type="common">Winged bean</name>
    <name type="synonym">Dolichos tetragonolobus</name>
    <dbReference type="NCBI Taxonomy" id="3891"/>
    <lineage>
        <taxon>Eukaryota</taxon>
        <taxon>Viridiplantae</taxon>
        <taxon>Streptophyta</taxon>
        <taxon>Embryophyta</taxon>
        <taxon>Tracheophyta</taxon>
        <taxon>Spermatophyta</taxon>
        <taxon>Magnoliopsida</taxon>
        <taxon>eudicotyledons</taxon>
        <taxon>Gunneridae</taxon>
        <taxon>Pentapetalae</taxon>
        <taxon>rosids</taxon>
        <taxon>fabids</taxon>
        <taxon>Fabales</taxon>
        <taxon>Fabaceae</taxon>
        <taxon>Papilionoideae</taxon>
        <taxon>50 kb inversion clade</taxon>
        <taxon>NPAAA clade</taxon>
        <taxon>indigoferoid/millettioid clade</taxon>
        <taxon>Phaseoleae</taxon>
        <taxon>Psophocarpus</taxon>
    </lineage>
</organism>
<gene>
    <name evidence="1" type="ORF">VNO78_19714</name>
</gene>
<comment type="caution">
    <text evidence="1">The sequence shown here is derived from an EMBL/GenBank/DDBJ whole genome shotgun (WGS) entry which is preliminary data.</text>
</comment>
<proteinExistence type="predicted"/>
<keyword evidence="2" id="KW-1185">Reference proteome</keyword>
<dbReference type="AlphaFoldDB" id="A0AAN9XGH2"/>
<evidence type="ECO:0000313" key="1">
    <source>
        <dbReference type="EMBL" id="KAK7391300.1"/>
    </source>
</evidence>
<dbReference type="Proteomes" id="UP001386955">
    <property type="component" value="Unassembled WGS sequence"/>
</dbReference>
<protein>
    <submittedName>
        <fullName evidence="1">Uncharacterized protein</fullName>
    </submittedName>
</protein>
<accession>A0AAN9XGH2</accession>